<gene>
    <name evidence="1" type="ORF">UFOPK2810_00792</name>
</gene>
<dbReference type="AlphaFoldDB" id="A0A6J6TSH5"/>
<sequence length="86" mass="9460">MRERHGVSVAEAGEAIADSDAVLFHPDPKSRSGSSARLLGFSPSRGRVLVVILVERLDRAGTWWGANGWVATGSDLSRYRRENEHE</sequence>
<organism evidence="1">
    <name type="scientific">freshwater metagenome</name>
    <dbReference type="NCBI Taxonomy" id="449393"/>
    <lineage>
        <taxon>unclassified sequences</taxon>
        <taxon>metagenomes</taxon>
        <taxon>ecological metagenomes</taxon>
    </lineage>
</organism>
<accession>A0A6J6TSH5</accession>
<protein>
    <submittedName>
        <fullName evidence="1">Unannotated protein</fullName>
    </submittedName>
</protein>
<evidence type="ECO:0000313" key="1">
    <source>
        <dbReference type="EMBL" id="CAB4749855.1"/>
    </source>
</evidence>
<dbReference type="EMBL" id="CAEZYZ010000117">
    <property type="protein sequence ID" value="CAB4749855.1"/>
    <property type="molecule type" value="Genomic_DNA"/>
</dbReference>
<name>A0A6J6TSH5_9ZZZZ</name>
<proteinExistence type="predicted"/>
<reference evidence="1" key="1">
    <citation type="submission" date="2020-05" db="EMBL/GenBank/DDBJ databases">
        <authorList>
            <person name="Chiriac C."/>
            <person name="Salcher M."/>
            <person name="Ghai R."/>
            <person name="Kavagutti S V."/>
        </authorList>
    </citation>
    <scope>NUCLEOTIDE SEQUENCE</scope>
</reference>